<name>K1YE30_9BACT</name>
<dbReference type="EMBL" id="AMFJ01034025">
    <property type="protein sequence ID" value="EKD30513.1"/>
    <property type="molecule type" value="Genomic_DNA"/>
</dbReference>
<proteinExistence type="predicted"/>
<accession>K1YE30</accession>
<dbReference type="AlphaFoldDB" id="K1YE30"/>
<feature type="coiled-coil region" evidence="1">
    <location>
        <begin position="169"/>
        <end position="199"/>
    </location>
</feature>
<evidence type="ECO:0000313" key="2">
    <source>
        <dbReference type="EMBL" id="EKD30513.1"/>
    </source>
</evidence>
<evidence type="ECO:0000256" key="1">
    <source>
        <dbReference type="SAM" id="Coils"/>
    </source>
</evidence>
<protein>
    <submittedName>
        <fullName evidence="2">Uncharacterized protein</fullName>
    </submittedName>
</protein>
<sequence>MSGTATEIQKTSEKTPEQIAGALDASAKNLEAEGKALEAKRKRGVAEKVRGLKTEVELQKLQSTLPIHEKKDIEEARKETNAVLATATAGVGLAVVAKTLSDTVDNSAIGKMGFKDAIKEWLTETLAEEADPKDGFFGKILQKIKILFLTPFAMVFGVDLKKKGKNWSEWESEEARKEAEKKKEEEKNKESQIDILKYKGTTQALIGFYSSKKEKAEKWKIQDVFLQKKFQELTFSQAEEYYESYKKDSNYSLVEKMWLSENFIKNKDIFSALQIITTGESRKLMEKKFSNKPENNGKSIWSETVYSLVGSLHQDVAHFAPMLNVSLENIQEIEQYVALGVNKREDGEYDITGPLKEKALGEMWLTKNILIYFWIQSNHKVLDTPEKLMGTIDWEKHWLKEAELKDIKEKIIPFAFAIQKEMASNSSLNLWVDFQSILWNNPLMFSEIIKIYIATGGKTNLASMNSFEQLALYTSMVGIAGSRDENMNEGTYSSKLWAEFLWQGNDIIPQWVKNLWSKIMESAGGILWESVKNTAGWVAGVGKDHPVAAAAILAYFVFWKWVPKRTTIGDFIKG</sequence>
<gene>
    <name evidence="2" type="ORF">ACD_78C00025G0001</name>
</gene>
<keyword evidence="1" id="KW-0175">Coiled coil</keyword>
<reference evidence="2" key="1">
    <citation type="journal article" date="2012" name="Science">
        <title>Fermentation, hydrogen, and sulfur metabolism in multiple uncultivated bacterial phyla.</title>
        <authorList>
            <person name="Wrighton K.C."/>
            <person name="Thomas B.C."/>
            <person name="Sharon I."/>
            <person name="Miller C.S."/>
            <person name="Castelle C.J."/>
            <person name="VerBerkmoes N.C."/>
            <person name="Wilkins M.J."/>
            <person name="Hettich R.L."/>
            <person name="Lipton M.S."/>
            <person name="Williams K.H."/>
            <person name="Long P.E."/>
            <person name="Banfield J.F."/>
        </authorList>
    </citation>
    <scope>NUCLEOTIDE SEQUENCE [LARGE SCALE GENOMIC DNA]</scope>
</reference>
<comment type="caution">
    <text evidence="2">The sequence shown here is derived from an EMBL/GenBank/DDBJ whole genome shotgun (WGS) entry which is preliminary data.</text>
</comment>
<organism evidence="2">
    <name type="scientific">uncultured bacterium</name>
    <name type="common">gcode 4</name>
    <dbReference type="NCBI Taxonomy" id="1234023"/>
    <lineage>
        <taxon>Bacteria</taxon>
        <taxon>environmental samples</taxon>
    </lineage>
</organism>